<organism evidence="5">
    <name type="scientific">marine metagenome</name>
    <dbReference type="NCBI Taxonomy" id="408172"/>
    <lineage>
        <taxon>unclassified sequences</taxon>
        <taxon>metagenomes</taxon>
        <taxon>ecological metagenomes</taxon>
    </lineage>
</organism>
<dbReference type="PANTHER" id="PTHR30483">
    <property type="entry name" value="LEUCINE-SPECIFIC-BINDING PROTEIN"/>
    <property type="match status" value="1"/>
</dbReference>
<gene>
    <name evidence="5" type="ORF">METZ01_LOCUS54646</name>
</gene>
<evidence type="ECO:0000256" key="1">
    <source>
        <dbReference type="ARBA" id="ARBA00022448"/>
    </source>
</evidence>
<dbReference type="Gene3D" id="3.40.50.2300">
    <property type="match status" value="2"/>
</dbReference>
<evidence type="ECO:0000256" key="3">
    <source>
        <dbReference type="ARBA" id="ARBA00022970"/>
    </source>
</evidence>
<dbReference type="EMBL" id="UINC01002939">
    <property type="protein sequence ID" value="SVA01792.1"/>
    <property type="molecule type" value="Genomic_DNA"/>
</dbReference>
<sequence length="408" mass="43159">MIQTQKLARGLSAVVLATLMATCTGSPTVDRTDASDALDGDPILFGVIAPLTGPVADAGAYVVSGLTIGVGKINAQGGVCGRPLEPIILDGMNDPQESANAAENLITREQVPIIMGAWGSSSTLAVMPVVARHGIPLVVETSSSDKITTPGTPGFDWVHRISPTSAMEAEAMKPYLVDELGMQRVAILSVNNDWGRGAGATFRQAIEEQGGQIVREDYIDQTVTDVLPQLTQINGSGADAIVMTTGAAQIATILKQYTELGMDQLILTTGGSNYPVAIMQLASPEMVNGTYHVMFYVPTEHALAGDPAMSEWYYDTYAENGYPEVGLGESYRGFDAAHVIAQAIELNDCSLDPESLNQALTRVEFAGLSGLVRFSEAHGHQSRPNVYLVRVDNGELAAVAADPPVEQP</sequence>
<protein>
    <recommendedName>
        <fullName evidence="4">Leucine-binding protein domain-containing protein</fullName>
    </recommendedName>
</protein>
<dbReference type="PANTHER" id="PTHR30483:SF6">
    <property type="entry name" value="PERIPLASMIC BINDING PROTEIN OF ABC TRANSPORTER FOR NATURAL AMINO ACIDS"/>
    <property type="match status" value="1"/>
</dbReference>
<evidence type="ECO:0000256" key="2">
    <source>
        <dbReference type="ARBA" id="ARBA00022729"/>
    </source>
</evidence>
<dbReference type="InterPro" id="IPR028082">
    <property type="entry name" value="Peripla_BP_I"/>
</dbReference>
<evidence type="ECO:0000259" key="4">
    <source>
        <dbReference type="Pfam" id="PF13458"/>
    </source>
</evidence>
<keyword evidence="2" id="KW-0732">Signal</keyword>
<dbReference type="SUPFAM" id="SSF53822">
    <property type="entry name" value="Periplasmic binding protein-like I"/>
    <property type="match status" value="1"/>
</dbReference>
<keyword evidence="1" id="KW-0813">Transport</keyword>
<dbReference type="Pfam" id="PF13458">
    <property type="entry name" value="Peripla_BP_6"/>
    <property type="match status" value="1"/>
</dbReference>
<dbReference type="CDD" id="cd19980">
    <property type="entry name" value="PBP1_ABC_ligand_binding-like"/>
    <property type="match status" value="1"/>
</dbReference>
<feature type="domain" description="Leucine-binding protein" evidence="4">
    <location>
        <begin position="43"/>
        <end position="394"/>
    </location>
</feature>
<dbReference type="InterPro" id="IPR000709">
    <property type="entry name" value="Leu_Ile_Val-bd"/>
</dbReference>
<name>A0A381SCH2_9ZZZZ</name>
<dbReference type="InterPro" id="IPR028081">
    <property type="entry name" value="Leu-bd"/>
</dbReference>
<evidence type="ECO:0000313" key="5">
    <source>
        <dbReference type="EMBL" id="SVA01792.1"/>
    </source>
</evidence>
<proteinExistence type="predicted"/>
<dbReference type="InterPro" id="IPR051010">
    <property type="entry name" value="BCAA_transport"/>
</dbReference>
<dbReference type="AlphaFoldDB" id="A0A381SCH2"/>
<reference evidence="5" key="1">
    <citation type="submission" date="2018-05" db="EMBL/GenBank/DDBJ databases">
        <authorList>
            <person name="Lanie J.A."/>
            <person name="Ng W.-L."/>
            <person name="Kazmierczak K.M."/>
            <person name="Andrzejewski T.M."/>
            <person name="Davidsen T.M."/>
            <person name="Wayne K.J."/>
            <person name="Tettelin H."/>
            <person name="Glass J.I."/>
            <person name="Rusch D."/>
            <person name="Podicherti R."/>
            <person name="Tsui H.-C.T."/>
            <person name="Winkler M.E."/>
        </authorList>
    </citation>
    <scope>NUCLEOTIDE SEQUENCE</scope>
</reference>
<keyword evidence="3" id="KW-0029">Amino-acid transport</keyword>
<dbReference type="PRINTS" id="PR00337">
    <property type="entry name" value="LEUILEVALBP"/>
</dbReference>
<accession>A0A381SCH2</accession>
<dbReference type="GO" id="GO:0006865">
    <property type="term" value="P:amino acid transport"/>
    <property type="evidence" value="ECO:0007669"/>
    <property type="project" value="UniProtKB-KW"/>
</dbReference>